<evidence type="ECO:0000256" key="1">
    <source>
        <dbReference type="RuleBase" id="RU365099"/>
    </source>
</evidence>
<keyword evidence="1" id="KW-0496">Mitochondrion</keyword>
<dbReference type="PANTHER" id="PTHR28055:SF1">
    <property type="entry name" value="ALTERED INHERITANCE OF MITOCHONDRIA PROTEIN 41, MITOCHONDRIAL"/>
    <property type="match status" value="1"/>
</dbReference>
<accession>A0AAN6IXY4</accession>
<dbReference type="PANTHER" id="PTHR28055">
    <property type="entry name" value="ALTERED INHERITANCE OF MITOCHONDRIA PROTEIN 41, MITOCHONDRIAL"/>
    <property type="match status" value="1"/>
</dbReference>
<evidence type="ECO:0000313" key="2">
    <source>
        <dbReference type="EMBL" id="KAJ8994817.1"/>
    </source>
</evidence>
<gene>
    <name evidence="1" type="primary">AIM41</name>
    <name evidence="2" type="ORF">HRR80_001516</name>
</gene>
<comment type="caution">
    <text evidence="2">The sequence shown here is derived from an EMBL/GenBank/DDBJ whole genome shotgun (WGS) entry which is preliminary data.</text>
</comment>
<dbReference type="InterPro" id="IPR042184">
    <property type="entry name" value="YqeY/Aim41_N"/>
</dbReference>
<comment type="similarity">
    <text evidence="1">Belongs to the AIM41 family.</text>
</comment>
<dbReference type="Proteomes" id="UP001161757">
    <property type="component" value="Unassembled WGS sequence"/>
</dbReference>
<dbReference type="SUPFAM" id="SSF89095">
    <property type="entry name" value="GatB/YqeY motif"/>
    <property type="match status" value="1"/>
</dbReference>
<dbReference type="GO" id="GO:0016884">
    <property type="term" value="F:carbon-nitrogen ligase activity, with glutamine as amido-N-donor"/>
    <property type="evidence" value="ECO:0007669"/>
    <property type="project" value="UniProtKB-UniRule"/>
</dbReference>
<proteinExistence type="inferred from homology"/>
<dbReference type="AlphaFoldDB" id="A0AAN6IXY4"/>
<dbReference type="Pfam" id="PF09424">
    <property type="entry name" value="YqeY"/>
    <property type="match status" value="1"/>
</dbReference>
<evidence type="ECO:0000313" key="3">
    <source>
        <dbReference type="Proteomes" id="UP001161757"/>
    </source>
</evidence>
<name>A0AAN6IXY4_EXODE</name>
<dbReference type="Gene3D" id="1.10.1510.10">
    <property type="entry name" value="Uncharacterised protein YqeY/AIM41 PF09424, N-terminal domain"/>
    <property type="match status" value="1"/>
</dbReference>
<dbReference type="EMBL" id="JAJGCB010000002">
    <property type="protein sequence ID" value="KAJ8994817.1"/>
    <property type="molecule type" value="Genomic_DNA"/>
</dbReference>
<organism evidence="2 3">
    <name type="scientific">Exophiala dermatitidis</name>
    <name type="common">Black yeast-like fungus</name>
    <name type="synonym">Wangiella dermatitidis</name>
    <dbReference type="NCBI Taxonomy" id="5970"/>
    <lineage>
        <taxon>Eukaryota</taxon>
        <taxon>Fungi</taxon>
        <taxon>Dikarya</taxon>
        <taxon>Ascomycota</taxon>
        <taxon>Pezizomycotina</taxon>
        <taxon>Eurotiomycetes</taxon>
        <taxon>Chaetothyriomycetidae</taxon>
        <taxon>Chaetothyriales</taxon>
        <taxon>Herpotrichiellaceae</taxon>
        <taxon>Exophiala</taxon>
    </lineage>
</organism>
<reference evidence="2" key="1">
    <citation type="submission" date="2023-01" db="EMBL/GenBank/DDBJ databases">
        <title>Exophiala dermititidis isolated from Cystic Fibrosis Patient.</title>
        <authorList>
            <person name="Kurbessoian T."/>
            <person name="Crocker A."/>
            <person name="Murante D."/>
            <person name="Hogan D.A."/>
            <person name="Stajich J.E."/>
        </authorList>
    </citation>
    <scope>NUCLEOTIDE SEQUENCE</scope>
    <source>
        <strain evidence="2">Ex8</strain>
    </source>
</reference>
<dbReference type="GO" id="GO:0005739">
    <property type="term" value="C:mitochondrion"/>
    <property type="evidence" value="ECO:0007669"/>
    <property type="project" value="UniProtKB-SubCell"/>
</dbReference>
<protein>
    <recommendedName>
        <fullName evidence="1">Altered inheritance of mitochondria protein 41</fullName>
    </recommendedName>
</protein>
<dbReference type="InterPro" id="IPR019004">
    <property type="entry name" value="YqeY/Aim41"/>
</dbReference>
<sequence length="205" mass="22086">MATTRIARVFGLADRYTCARCLRKTATAGLRWSSSATSSTVAPPSPLLSKIREELKKAMRAKDTARLSVLRGTISEINQAASGANPIKSDMQILALLRKRKAASEAAAKEAEAASRPDLAEKQQKEIAVIDELVDTVKVMGPEEMRKTVRQVIETLKTTVSGGLKQGVVLKELLKPDGVLADKPLDKKVLADLVKDELAGKPNPS</sequence>
<dbReference type="InterPro" id="IPR003789">
    <property type="entry name" value="Asn/Gln_tRNA_amidoTrase-B-like"/>
</dbReference>
<comment type="subcellular location">
    <subcellularLocation>
        <location evidence="1">Mitochondrion</location>
    </subcellularLocation>
</comment>